<gene>
    <name evidence="2" type="ORF">P8935_11815</name>
</gene>
<sequence length="153" mass="17444">MWPFSSKEPLDPKKLPVPKAWAKRKGQDPLGKPMVVRAHTGYSKFKGVTGYTHQVALAVPMVDTTREGFPNPGETDALTRIEGDICEVFEANRESLFVGTRTIPGICEFILYTRNPDAVQWKFDNDLLARVYTHRVHLKIQPDKSWSNYEKLL</sequence>
<name>A0AAU7DRQ4_9BACT</name>
<dbReference type="AlphaFoldDB" id="A0AAU7DRQ4"/>
<proteinExistence type="predicted"/>
<dbReference type="EMBL" id="CP121196">
    <property type="protein sequence ID" value="XBH19980.1"/>
    <property type="molecule type" value="Genomic_DNA"/>
</dbReference>
<accession>A0AAU7DRQ4</accession>
<reference evidence="2" key="1">
    <citation type="submission" date="2023-03" db="EMBL/GenBank/DDBJ databases">
        <title>Edaphobacter sp.</title>
        <authorList>
            <person name="Huber K.J."/>
            <person name="Papendorf J."/>
            <person name="Pilke C."/>
            <person name="Bunk B."/>
            <person name="Sproeer C."/>
            <person name="Pester M."/>
        </authorList>
    </citation>
    <scope>NUCLEOTIDE SEQUENCE</scope>
    <source>
        <strain evidence="2">DSM 110680</strain>
    </source>
</reference>
<evidence type="ECO:0000313" key="2">
    <source>
        <dbReference type="EMBL" id="XBH19980.1"/>
    </source>
</evidence>
<organism evidence="2">
    <name type="scientific">Telmatobacter sp. DSM 110680</name>
    <dbReference type="NCBI Taxonomy" id="3036704"/>
    <lineage>
        <taxon>Bacteria</taxon>
        <taxon>Pseudomonadati</taxon>
        <taxon>Acidobacteriota</taxon>
        <taxon>Terriglobia</taxon>
        <taxon>Terriglobales</taxon>
        <taxon>Acidobacteriaceae</taxon>
        <taxon>Telmatobacter</taxon>
    </lineage>
</organism>
<evidence type="ECO:0000259" key="1">
    <source>
        <dbReference type="Pfam" id="PF05117"/>
    </source>
</evidence>
<dbReference type="InterPro" id="IPR016097">
    <property type="entry name" value="DUF695"/>
</dbReference>
<feature type="domain" description="DUF695" evidence="1">
    <location>
        <begin position="31"/>
        <end position="151"/>
    </location>
</feature>
<protein>
    <submittedName>
        <fullName evidence="2">DUF695 domain-containing protein</fullName>
    </submittedName>
</protein>
<dbReference type="RefSeq" id="WP_348265203.1">
    <property type="nucleotide sequence ID" value="NZ_CP121196.1"/>
</dbReference>
<dbReference type="Pfam" id="PF05117">
    <property type="entry name" value="DUF695"/>
    <property type="match status" value="1"/>
</dbReference>